<dbReference type="VEuPathDB" id="FungiDB:AeMF1_005772"/>
<dbReference type="PROSITE" id="PS00379">
    <property type="entry name" value="CDP_ALCOHOL_P_TRANSF"/>
    <property type="match status" value="1"/>
</dbReference>
<dbReference type="AlphaFoldDB" id="A0A6G0XPG3"/>
<dbReference type="EMBL" id="VJMJ01000030">
    <property type="protein sequence ID" value="KAF0742211.1"/>
    <property type="molecule type" value="Genomic_DNA"/>
</dbReference>
<protein>
    <recommendedName>
        <fullName evidence="13">CDP-diacylglycerol-glycerol-3-phosphate 3-phosphatidyltransferase</fullName>
    </recommendedName>
</protein>
<dbReference type="PANTHER" id="PTHR14269">
    <property type="entry name" value="CDP-DIACYLGLYCEROL--GLYCEROL-3-PHOSPHATE 3-PHOSPHATIDYLTRANSFERASE-RELATED"/>
    <property type="match status" value="1"/>
</dbReference>
<evidence type="ECO:0000256" key="7">
    <source>
        <dbReference type="ARBA" id="ARBA00023136"/>
    </source>
</evidence>
<dbReference type="Proteomes" id="UP000481153">
    <property type="component" value="Unassembled WGS sequence"/>
</dbReference>
<dbReference type="InterPro" id="IPR048254">
    <property type="entry name" value="CDP_ALCOHOL_P_TRANSF_CS"/>
</dbReference>
<gene>
    <name evidence="11" type="ORF">Ae201684_002876</name>
</gene>
<dbReference type="Gene3D" id="1.20.120.1760">
    <property type="match status" value="1"/>
</dbReference>
<evidence type="ECO:0000256" key="6">
    <source>
        <dbReference type="ARBA" id="ARBA00023098"/>
    </source>
</evidence>
<keyword evidence="2" id="KW-0444">Lipid biosynthesis</keyword>
<name>A0A6G0XPG3_9STRA</name>
<dbReference type="PANTHER" id="PTHR14269:SF60">
    <property type="entry name" value="CARDIOLIPIN SYNTHASE (CMP-FORMING)"/>
    <property type="match status" value="1"/>
</dbReference>
<keyword evidence="5" id="KW-1133">Transmembrane helix</keyword>
<reference evidence="11 12" key="1">
    <citation type="submission" date="2019-07" db="EMBL/GenBank/DDBJ databases">
        <title>Genomics analysis of Aphanomyces spp. identifies a new class of oomycete effector associated with host adaptation.</title>
        <authorList>
            <person name="Gaulin E."/>
        </authorList>
    </citation>
    <scope>NUCLEOTIDE SEQUENCE [LARGE SCALE GENOMIC DNA]</scope>
    <source>
        <strain evidence="11 12">ATCC 201684</strain>
    </source>
</reference>
<keyword evidence="7" id="KW-0472">Membrane</keyword>
<dbReference type="InterPro" id="IPR000462">
    <property type="entry name" value="CDP-OH_P_trans"/>
</dbReference>
<dbReference type="GO" id="GO:0043337">
    <property type="term" value="F:cardiolipin synthase (CMP-forming)"/>
    <property type="evidence" value="ECO:0007669"/>
    <property type="project" value="TreeGrafter"/>
</dbReference>
<accession>A0A6G0XPG3</accession>
<evidence type="ECO:0000256" key="1">
    <source>
        <dbReference type="ARBA" id="ARBA00004141"/>
    </source>
</evidence>
<comment type="subcellular location">
    <subcellularLocation>
        <location evidence="1">Membrane</location>
        <topology evidence="1">Multi-pass membrane protein</topology>
    </subcellularLocation>
</comment>
<evidence type="ECO:0000313" key="12">
    <source>
        <dbReference type="Proteomes" id="UP000481153"/>
    </source>
</evidence>
<dbReference type="InterPro" id="IPR050324">
    <property type="entry name" value="CDP-alcohol_PTase-I"/>
</dbReference>
<evidence type="ECO:0000256" key="10">
    <source>
        <dbReference type="RuleBase" id="RU003750"/>
    </source>
</evidence>
<keyword evidence="4" id="KW-0812">Transmembrane</keyword>
<evidence type="ECO:0008006" key="13">
    <source>
        <dbReference type="Google" id="ProtNLM"/>
    </source>
</evidence>
<evidence type="ECO:0000256" key="9">
    <source>
        <dbReference type="ARBA" id="ARBA00023264"/>
    </source>
</evidence>
<proteinExistence type="inferred from homology"/>
<sequence length="267" mass="30050">MLAPSRLLQRTLQRCRAKAPSIHRGTWIEPSRLLSQQHHHHTPQKRERDPNDKLLQIATIPNAITMTRIAFTPYLGYLILQGDYKWAVAVLSVASVSDWLDGYLARRLNQKTIVGTFLDPLADKVMVGTLCLSLGYVDLLPLPLIVLIFGRDLLLIGGTLLYRYRTKTAQSDFFQTNNVFEVEPTWTSKINTALQFATLGGSLINAAFPLPGGDLALQSMLYVYISFACCYMTRIRSAAVSVSTFASGWGYLTAWRNREGMFRHLPK</sequence>
<evidence type="ECO:0000313" key="11">
    <source>
        <dbReference type="EMBL" id="KAF0742211.1"/>
    </source>
</evidence>
<comment type="caution">
    <text evidence="11">The sequence shown here is derived from an EMBL/GenBank/DDBJ whole genome shotgun (WGS) entry which is preliminary data.</text>
</comment>
<evidence type="ECO:0000256" key="8">
    <source>
        <dbReference type="ARBA" id="ARBA00023209"/>
    </source>
</evidence>
<dbReference type="GO" id="GO:0032049">
    <property type="term" value="P:cardiolipin biosynthetic process"/>
    <property type="evidence" value="ECO:0007669"/>
    <property type="project" value="TreeGrafter"/>
</dbReference>
<keyword evidence="6" id="KW-0443">Lipid metabolism</keyword>
<evidence type="ECO:0000256" key="4">
    <source>
        <dbReference type="ARBA" id="ARBA00022692"/>
    </source>
</evidence>
<evidence type="ECO:0000256" key="5">
    <source>
        <dbReference type="ARBA" id="ARBA00022989"/>
    </source>
</evidence>
<dbReference type="InterPro" id="IPR043130">
    <property type="entry name" value="CDP-OH_PTrfase_TM_dom"/>
</dbReference>
<dbReference type="Pfam" id="PF01066">
    <property type="entry name" value="CDP-OH_P_transf"/>
    <property type="match status" value="1"/>
</dbReference>
<organism evidence="11 12">
    <name type="scientific">Aphanomyces euteiches</name>
    <dbReference type="NCBI Taxonomy" id="100861"/>
    <lineage>
        <taxon>Eukaryota</taxon>
        <taxon>Sar</taxon>
        <taxon>Stramenopiles</taxon>
        <taxon>Oomycota</taxon>
        <taxon>Saprolegniomycetes</taxon>
        <taxon>Saprolegniales</taxon>
        <taxon>Verrucalvaceae</taxon>
        <taxon>Aphanomyces</taxon>
    </lineage>
</organism>
<dbReference type="GO" id="GO:0005739">
    <property type="term" value="C:mitochondrion"/>
    <property type="evidence" value="ECO:0007669"/>
    <property type="project" value="TreeGrafter"/>
</dbReference>
<keyword evidence="3 10" id="KW-0808">Transferase</keyword>
<keyword evidence="8" id="KW-0594">Phospholipid biosynthesis</keyword>
<evidence type="ECO:0000256" key="2">
    <source>
        <dbReference type="ARBA" id="ARBA00022516"/>
    </source>
</evidence>
<keyword evidence="9" id="KW-1208">Phospholipid metabolism</keyword>
<evidence type="ECO:0000256" key="3">
    <source>
        <dbReference type="ARBA" id="ARBA00022679"/>
    </source>
</evidence>
<comment type="similarity">
    <text evidence="10">Belongs to the CDP-alcohol phosphatidyltransferase class-I family.</text>
</comment>
<dbReference type="GO" id="GO:0016020">
    <property type="term" value="C:membrane"/>
    <property type="evidence" value="ECO:0007669"/>
    <property type="project" value="UniProtKB-SubCell"/>
</dbReference>
<keyword evidence="12" id="KW-1185">Reference proteome</keyword>